<dbReference type="AlphaFoldDB" id="A0A0C9VTF5"/>
<name>A0A0C9VTF5_SPHS4</name>
<sequence length="65" mass="7304">MVQDLNLFARMIGGPATLTNDDGVPINRCTWRTFWRPDGSFYRAPVVDCGHSTCKSSKSYIPPKK</sequence>
<dbReference type="EMBL" id="KN837134">
    <property type="protein sequence ID" value="KIJ41825.1"/>
    <property type="molecule type" value="Genomic_DNA"/>
</dbReference>
<keyword evidence="2" id="KW-1185">Reference proteome</keyword>
<organism evidence="1 2">
    <name type="scientific">Sphaerobolus stellatus (strain SS14)</name>
    <dbReference type="NCBI Taxonomy" id="990650"/>
    <lineage>
        <taxon>Eukaryota</taxon>
        <taxon>Fungi</taxon>
        <taxon>Dikarya</taxon>
        <taxon>Basidiomycota</taxon>
        <taxon>Agaricomycotina</taxon>
        <taxon>Agaricomycetes</taxon>
        <taxon>Phallomycetidae</taxon>
        <taxon>Geastrales</taxon>
        <taxon>Sphaerobolaceae</taxon>
        <taxon>Sphaerobolus</taxon>
    </lineage>
</organism>
<dbReference type="HOGENOM" id="CLU_2851204_0_0_1"/>
<evidence type="ECO:0000313" key="2">
    <source>
        <dbReference type="Proteomes" id="UP000054279"/>
    </source>
</evidence>
<dbReference type="Proteomes" id="UP000054279">
    <property type="component" value="Unassembled WGS sequence"/>
</dbReference>
<protein>
    <submittedName>
        <fullName evidence="1">Uncharacterized protein</fullName>
    </submittedName>
</protein>
<reference evidence="1 2" key="1">
    <citation type="submission" date="2014-06" db="EMBL/GenBank/DDBJ databases">
        <title>Evolutionary Origins and Diversification of the Mycorrhizal Mutualists.</title>
        <authorList>
            <consortium name="DOE Joint Genome Institute"/>
            <consortium name="Mycorrhizal Genomics Consortium"/>
            <person name="Kohler A."/>
            <person name="Kuo A."/>
            <person name="Nagy L.G."/>
            <person name="Floudas D."/>
            <person name="Copeland A."/>
            <person name="Barry K.W."/>
            <person name="Cichocki N."/>
            <person name="Veneault-Fourrey C."/>
            <person name="LaButti K."/>
            <person name="Lindquist E.A."/>
            <person name="Lipzen A."/>
            <person name="Lundell T."/>
            <person name="Morin E."/>
            <person name="Murat C."/>
            <person name="Riley R."/>
            <person name="Ohm R."/>
            <person name="Sun H."/>
            <person name="Tunlid A."/>
            <person name="Henrissat B."/>
            <person name="Grigoriev I.V."/>
            <person name="Hibbett D.S."/>
            <person name="Martin F."/>
        </authorList>
    </citation>
    <scope>NUCLEOTIDE SEQUENCE [LARGE SCALE GENOMIC DNA]</scope>
    <source>
        <strain evidence="1 2">SS14</strain>
    </source>
</reference>
<gene>
    <name evidence="1" type="ORF">M422DRAFT_31629</name>
</gene>
<evidence type="ECO:0000313" key="1">
    <source>
        <dbReference type="EMBL" id="KIJ41825.1"/>
    </source>
</evidence>
<accession>A0A0C9VTF5</accession>
<dbReference type="OrthoDB" id="5391184at2759"/>
<proteinExistence type="predicted"/>